<evidence type="ECO:0000313" key="7">
    <source>
        <dbReference type="EMBL" id="GAA3708476.1"/>
    </source>
</evidence>
<dbReference type="PANTHER" id="PTHR43133:SF25">
    <property type="entry name" value="RNA POLYMERASE SIGMA FACTOR RFAY-RELATED"/>
    <property type="match status" value="1"/>
</dbReference>
<dbReference type="NCBIfam" id="TIGR02937">
    <property type="entry name" value="sigma70-ECF"/>
    <property type="match status" value="1"/>
</dbReference>
<accession>A0ABP7DSA0</accession>
<keyword evidence="3" id="KW-0731">Sigma factor</keyword>
<sequence>MKTHDDEVALASDEEEFERLTRGDEAAFAALFDRHSGTVYRYAWGLAESRDEVADIVQETFLVLWRRRQHIRLAGRSVLPWLLLCCRNTAYNQNRTHRRSTGDELTEPKPGTRAWHRRVEQERAAEELQWVLEEIAGLPEAERRLCDLCLIEGFDYDEAAAALDISQAAARKRIQRARGKLRAAKTANP</sequence>
<dbReference type="PANTHER" id="PTHR43133">
    <property type="entry name" value="RNA POLYMERASE ECF-TYPE SIGMA FACTO"/>
    <property type="match status" value="1"/>
</dbReference>
<dbReference type="InterPro" id="IPR007627">
    <property type="entry name" value="RNA_pol_sigma70_r2"/>
</dbReference>
<dbReference type="Pfam" id="PF08281">
    <property type="entry name" value="Sigma70_r4_2"/>
    <property type="match status" value="1"/>
</dbReference>
<dbReference type="InterPro" id="IPR036388">
    <property type="entry name" value="WH-like_DNA-bd_sf"/>
</dbReference>
<feature type="domain" description="RNA polymerase sigma factor 70 region 4 type 2" evidence="6">
    <location>
        <begin position="129"/>
        <end position="181"/>
    </location>
</feature>
<dbReference type="InterPro" id="IPR039425">
    <property type="entry name" value="RNA_pol_sigma-70-like"/>
</dbReference>
<dbReference type="InterPro" id="IPR013249">
    <property type="entry name" value="RNA_pol_sigma70_r4_t2"/>
</dbReference>
<organism evidence="7 8">
    <name type="scientific">Zhihengliuella alba</name>
    <dbReference type="NCBI Taxonomy" id="547018"/>
    <lineage>
        <taxon>Bacteria</taxon>
        <taxon>Bacillati</taxon>
        <taxon>Actinomycetota</taxon>
        <taxon>Actinomycetes</taxon>
        <taxon>Micrococcales</taxon>
        <taxon>Micrococcaceae</taxon>
        <taxon>Zhihengliuella</taxon>
    </lineage>
</organism>
<keyword evidence="4" id="KW-0804">Transcription</keyword>
<evidence type="ECO:0000259" key="6">
    <source>
        <dbReference type="Pfam" id="PF08281"/>
    </source>
</evidence>
<proteinExistence type="inferred from homology"/>
<evidence type="ECO:0000256" key="3">
    <source>
        <dbReference type="ARBA" id="ARBA00023082"/>
    </source>
</evidence>
<evidence type="ECO:0000256" key="2">
    <source>
        <dbReference type="ARBA" id="ARBA00023015"/>
    </source>
</evidence>
<dbReference type="EMBL" id="BAABCJ010000005">
    <property type="protein sequence ID" value="GAA3708476.1"/>
    <property type="molecule type" value="Genomic_DNA"/>
</dbReference>
<keyword evidence="2" id="KW-0805">Transcription regulation</keyword>
<feature type="domain" description="RNA polymerase sigma-70 region 2" evidence="5">
    <location>
        <begin position="31"/>
        <end position="99"/>
    </location>
</feature>
<evidence type="ECO:0000256" key="4">
    <source>
        <dbReference type="ARBA" id="ARBA00023163"/>
    </source>
</evidence>
<name>A0ABP7DSA0_9MICC</name>
<dbReference type="Gene3D" id="1.10.1740.10">
    <property type="match status" value="1"/>
</dbReference>
<evidence type="ECO:0000256" key="1">
    <source>
        <dbReference type="ARBA" id="ARBA00010641"/>
    </source>
</evidence>
<protein>
    <submittedName>
        <fullName evidence="7">Sigma-70 family RNA polymerase sigma factor</fullName>
    </submittedName>
</protein>
<dbReference type="SUPFAM" id="SSF88946">
    <property type="entry name" value="Sigma2 domain of RNA polymerase sigma factors"/>
    <property type="match status" value="1"/>
</dbReference>
<keyword evidence="8" id="KW-1185">Reference proteome</keyword>
<gene>
    <name evidence="7" type="ORF">GCM10022377_22850</name>
</gene>
<dbReference type="InterPro" id="IPR013325">
    <property type="entry name" value="RNA_pol_sigma_r2"/>
</dbReference>
<comment type="similarity">
    <text evidence="1">Belongs to the sigma-70 factor family. ECF subfamily.</text>
</comment>
<evidence type="ECO:0000259" key="5">
    <source>
        <dbReference type="Pfam" id="PF04542"/>
    </source>
</evidence>
<dbReference type="Gene3D" id="1.10.10.10">
    <property type="entry name" value="Winged helix-like DNA-binding domain superfamily/Winged helix DNA-binding domain"/>
    <property type="match status" value="1"/>
</dbReference>
<dbReference type="Pfam" id="PF04542">
    <property type="entry name" value="Sigma70_r2"/>
    <property type="match status" value="1"/>
</dbReference>
<dbReference type="Proteomes" id="UP001501536">
    <property type="component" value="Unassembled WGS sequence"/>
</dbReference>
<dbReference type="SUPFAM" id="SSF88659">
    <property type="entry name" value="Sigma3 and sigma4 domains of RNA polymerase sigma factors"/>
    <property type="match status" value="1"/>
</dbReference>
<comment type="caution">
    <text evidence="7">The sequence shown here is derived from an EMBL/GenBank/DDBJ whole genome shotgun (WGS) entry which is preliminary data.</text>
</comment>
<dbReference type="InterPro" id="IPR013324">
    <property type="entry name" value="RNA_pol_sigma_r3/r4-like"/>
</dbReference>
<evidence type="ECO:0000313" key="8">
    <source>
        <dbReference type="Proteomes" id="UP001501536"/>
    </source>
</evidence>
<reference evidence="8" key="1">
    <citation type="journal article" date="2019" name="Int. J. Syst. Evol. Microbiol.">
        <title>The Global Catalogue of Microorganisms (GCM) 10K type strain sequencing project: providing services to taxonomists for standard genome sequencing and annotation.</title>
        <authorList>
            <consortium name="The Broad Institute Genomics Platform"/>
            <consortium name="The Broad Institute Genome Sequencing Center for Infectious Disease"/>
            <person name="Wu L."/>
            <person name="Ma J."/>
        </authorList>
    </citation>
    <scope>NUCLEOTIDE SEQUENCE [LARGE SCALE GENOMIC DNA]</scope>
    <source>
        <strain evidence="8">JCM 16961</strain>
    </source>
</reference>
<dbReference type="InterPro" id="IPR014284">
    <property type="entry name" value="RNA_pol_sigma-70_dom"/>
</dbReference>